<dbReference type="GO" id="GO:0005524">
    <property type="term" value="F:ATP binding"/>
    <property type="evidence" value="ECO:0007669"/>
    <property type="project" value="UniProtKB-KW"/>
</dbReference>
<accession>A0A9D2KA87</accession>
<dbReference type="InterPro" id="IPR027417">
    <property type="entry name" value="P-loop_NTPase"/>
</dbReference>
<comment type="caution">
    <text evidence="9">The sequence shown here is derived from an EMBL/GenBank/DDBJ whole genome shotgun (WGS) entry which is preliminary data.</text>
</comment>
<dbReference type="PANTHER" id="PTHR32071">
    <property type="entry name" value="TRANSCRIPTIONAL REGULATORY PROTEIN"/>
    <property type="match status" value="1"/>
</dbReference>
<dbReference type="InterPro" id="IPR001789">
    <property type="entry name" value="Sig_transdc_resp-reg_receiver"/>
</dbReference>
<dbReference type="SUPFAM" id="SSF52540">
    <property type="entry name" value="P-loop containing nucleoside triphosphate hydrolases"/>
    <property type="match status" value="1"/>
</dbReference>
<dbReference type="PROSITE" id="PS00688">
    <property type="entry name" value="SIGMA54_INTERACT_3"/>
    <property type="match status" value="1"/>
</dbReference>
<dbReference type="InterPro" id="IPR025944">
    <property type="entry name" value="Sigma_54_int_dom_CS"/>
</dbReference>
<feature type="modified residue" description="4-aspartylphosphate" evidence="6">
    <location>
        <position position="60"/>
    </location>
</feature>
<reference evidence="9" key="1">
    <citation type="journal article" date="2021" name="PeerJ">
        <title>Extensive microbial diversity within the chicken gut microbiome revealed by metagenomics and culture.</title>
        <authorList>
            <person name="Gilroy R."/>
            <person name="Ravi A."/>
            <person name="Getino M."/>
            <person name="Pursley I."/>
            <person name="Horton D.L."/>
            <person name="Alikhan N.F."/>
            <person name="Baker D."/>
            <person name="Gharbi K."/>
            <person name="Hall N."/>
            <person name="Watson M."/>
            <person name="Adriaenssens E.M."/>
            <person name="Foster-Nyarko E."/>
            <person name="Jarju S."/>
            <person name="Secka A."/>
            <person name="Antonio M."/>
            <person name="Oren A."/>
            <person name="Chaudhuri R.R."/>
            <person name="La Ragione R."/>
            <person name="Hildebrand F."/>
            <person name="Pallen M.J."/>
        </authorList>
    </citation>
    <scope>NUCLEOTIDE SEQUENCE</scope>
    <source>
        <strain evidence="9">ChiW4-1371</strain>
    </source>
</reference>
<dbReference type="Gene3D" id="1.10.10.60">
    <property type="entry name" value="Homeodomain-like"/>
    <property type="match status" value="1"/>
</dbReference>
<protein>
    <submittedName>
        <fullName evidence="9">Sigma-54 dependent transcriptional regulator</fullName>
    </submittedName>
</protein>
<sequence length="493" mass="54942">MRVGKVMINKNILIVDDDDNMREAMKETVSRLGINVDTAENGRIGFEKATKKVYDLIISDMRMPDIDGRSMFDMLKSTGIKTPVCFVTAYGSVTGAVEALKVGAYDYILKPFSPEVIEELIRRTFELSDNESGEKEKQSEDNNKKGTVYKSAYMEHVFSLAKDVAGSEATVLITGESGTGKEVLARFIHENSGHAKGPFIAVNCAAIPENLIESELFGYEKGAFTGAVNKKIGKFEAADGGTILLDEIGEIPLHLQAKLLRVLQEKEVERLGALKPAKINTRVLATTNRNLKAMSEEGTFREDLYYRLNVISMELPPLRDRKEDVADLSSFFIKKYSEINKKPVKPLSEDALKALQSYEWPGNVRELEHTIERAVVLSKTPEITSKDLFLHGITIAGFKSSPKEEVKQVIKDTVHEEKSEKEVKNSSSDENKVDNAVGRTIADVEQELILKTLQDVAGNRTKAAEILGITVRTLRNKLNEYRDAGIDVEEYLK</sequence>
<dbReference type="InterPro" id="IPR002078">
    <property type="entry name" value="Sigma_54_int"/>
</dbReference>
<keyword evidence="4" id="KW-0238">DNA-binding</keyword>
<dbReference type="Gene3D" id="1.10.8.60">
    <property type="match status" value="1"/>
</dbReference>
<keyword evidence="1" id="KW-0547">Nucleotide-binding</keyword>
<dbReference type="SUPFAM" id="SSF52172">
    <property type="entry name" value="CheY-like"/>
    <property type="match status" value="1"/>
</dbReference>
<dbReference type="Proteomes" id="UP000824176">
    <property type="component" value="Unassembled WGS sequence"/>
</dbReference>
<dbReference type="InterPro" id="IPR009057">
    <property type="entry name" value="Homeodomain-like_sf"/>
</dbReference>
<evidence type="ECO:0000256" key="1">
    <source>
        <dbReference type="ARBA" id="ARBA00022741"/>
    </source>
</evidence>
<dbReference type="CDD" id="cd00156">
    <property type="entry name" value="REC"/>
    <property type="match status" value="1"/>
</dbReference>
<organism evidence="9 10">
    <name type="scientific">Candidatus Mucispirillum faecigallinarum</name>
    <dbReference type="NCBI Taxonomy" id="2838699"/>
    <lineage>
        <taxon>Bacteria</taxon>
        <taxon>Pseudomonadati</taxon>
        <taxon>Deferribacterota</taxon>
        <taxon>Deferribacteres</taxon>
        <taxon>Deferribacterales</taxon>
        <taxon>Mucispirillaceae</taxon>
        <taxon>Mucispirillum</taxon>
    </lineage>
</organism>
<keyword evidence="5" id="KW-0804">Transcription</keyword>
<dbReference type="InterPro" id="IPR025662">
    <property type="entry name" value="Sigma_54_int_dom_ATP-bd_1"/>
</dbReference>
<dbReference type="PRINTS" id="PR01590">
    <property type="entry name" value="HTHFIS"/>
</dbReference>
<evidence type="ECO:0000256" key="2">
    <source>
        <dbReference type="ARBA" id="ARBA00022840"/>
    </source>
</evidence>
<dbReference type="GO" id="GO:0006355">
    <property type="term" value="P:regulation of DNA-templated transcription"/>
    <property type="evidence" value="ECO:0007669"/>
    <property type="project" value="InterPro"/>
</dbReference>
<dbReference type="AlphaFoldDB" id="A0A9D2KA87"/>
<evidence type="ECO:0000259" key="7">
    <source>
        <dbReference type="PROSITE" id="PS50045"/>
    </source>
</evidence>
<dbReference type="Pfam" id="PF02954">
    <property type="entry name" value="HTH_8"/>
    <property type="match status" value="1"/>
</dbReference>
<evidence type="ECO:0000256" key="6">
    <source>
        <dbReference type="PROSITE-ProRule" id="PRU00169"/>
    </source>
</evidence>
<dbReference type="FunFam" id="3.40.50.300:FF:000006">
    <property type="entry name" value="DNA-binding transcriptional regulator NtrC"/>
    <property type="match status" value="1"/>
</dbReference>
<keyword evidence="2" id="KW-0067">ATP-binding</keyword>
<dbReference type="PROSITE" id="PS00676">
    <property type="entry name" value="SIGMA54_INTERACT_2"/>
    <property type="match status" value="1"/>
</dbReference>
<gene>
    <name evidence="9" type="ORF">H9804_00965</name>
</gene>
<reference evidence="9" key="2">
    <citation type="submission" date="2021-04" db="EMBL/GenBank/DDBJ databases">
        <authorList>
            <person name="Gilroy R."/>
        </authorList>
    </citation>
    <scope>NUCLEOTIDE SEQUENCE</scope>
    <source>
        <strain evidence="9">ChiW4-1371</strain>
    </source>
</reference>
<evidence type="ECO:0000256" key="5">
    <source>
        <dbReference type="ARBA" id="ARBA00023163"/>
    </source>
</evidence>
<dbReference type="CDD" id="cd00009">
    <property type="entry name" value="AAA"/>
    <property type="match status" value="1"/>
</dbReference>
<keyword evidence="6" id="KW-0597">Phosphoprotein</keyword>
<evidence type="ECO:0000313" key="9">
    <source>
        <dbReference type="EMBL" id="HIZ88490.1"/>
    </source>
</evidence>
<dbReference type="SUPFAM" id="SSF46689">
    <property type="entry name" value="Homeodomain-like"/>
    <property type="match status" value="1"/>
</dbReference>
<dbReference type="Gene3D" id="3.40.50.2300">
    <property type="match status" value="1"/>
</dbReference>
<dbReference type="PROSITE" id="PS00675">
    <property type="entry name" value="SIGMA54_INTERACT_1"/>
    <property type="match status" value="1"/>
</dbReference>
<feature type="domain" description="Response regulatory" evidence="8">
    <location>
        <begin position="11"/>
        <end position="125"/>
    </location>
</feature>
<dbReference type="Pfam" id="PF25601">
    <property type="entry name" value="AAA_lid_14"/>
    <property type="match status" value="1"/>
</dbReference>
<dbReference type="PROSITE" id="PS50110">
    <property type="entry name" value="RESPONSE_REGULATORY"/>
    <property type="match status" value="1"/>
</dbReference>
<dbReference type="Pfam" id="PF00158">
    <property type="entry name" value="Sigma54_activat"/>
    <property type="match status" value="1"/>
</dbReference>
<evidence type="ECO:0000313" key="10">
    <source>
        <dbReference type="Proteomes" id="UP000824176"/>
    </source>
</evidence>
<dbReference type="PANTHER" id="PTHR32071:SF21">
    <property type="entry name" value="TRANSCRIPTIONAL REGULATORY PROTEIN FLGR"/>
    <property type="match status" value="1"/>
</dbReference>
<dbReference type="GO" id="GO:0000160">
    <property type="term" value="P:phosphorelay signal transduction system"/>
    <property type="evidence" value="ECO:0007669"/>
    <property type="project" value="InterPro"/>
</dbReference>
<dbReference type="Gene3D" id="3.40.50.300">
    <property type="entry name" value="P-loop containing nucleotide triphosphate hydrolases"/>
    <property type="match status" value="1"/>
</dbReference>
<dbReference type="InterPro" id="IPR002197">
    <property type="entry name" value="HTH_Fis"/>
</dbReference>
<dbReference type="InterPro" id="IPR025943">
    <property type="entry name" value="Sigma_54_int_dom_ATP-bd_2"/>
</dbReference>
<proteinExistence type="predicted"/>
<dbReference type="InterPro" id="IPR058031">
    <property type="entry name" value="AAA_lid_NorR"/>
</dbReference>
<dbReference type="InterPro" id="IPR003593">
    <property type="entry name" value="AAA+_ATPase"/>
</dbReference>
<keyword evidence="3" id="KW-0805">Transcription regulation</keyword>
<dbReference type="SMART" id="SM00448">
    <property type="entry name" value="REC"/>
    <property type="match status" value="1"/>
</dbReference>
<evidence type="ECO:0000256" key="4">
    <source>
        <dbReference type="ARBA" id="ARBA00023125"/>
    </source>
</evidence>
<dbReference type="EMBL" id="DXAQ01000015">
    <property type="protein sequence ID" value="HIZ88490.1"/>
    <property type="molecule type" value="Genomic_DNA"/>
</dbReference>
<dbReference type="GO" id="GO:0043565">
    <property type="term" value="F:sequence-specific DNA binding"/>
    <property type="evidence" value="ECO:0007669"/>
    <property type="project" value="InterPro"/>
</dbReference>
<evidence type="ECO:0000259" key="8">
    <source>
        <dbReference type="PROSITE" id="PS50110"/>
    </source>
</evidence>
<dbReference type="InterPro" id="IPR011006">
    <property type="entry name" value="CheY-like_superfamily"/>
</dbReference>
<dbReference type="PROSITE" id="PS50045">
    <property type="entry name" value="SIGMA54_INTERACT_4"/>
    <property type="match status" value="1"/>
</dbReference>
<feature type="domain" description="Sigma-54 factor interaction" evidence="7">
    <location>
        <begin position="147"/>
        <end position="376"/>
    </location>
</feature>
<evidence type="ECO:0000256" key="3">
    <source>
        <dbReference type="ARBA" id="ARBA00023015"/>
    </source>
</evidence>
<dbReference type="SMART" id="SM00382">
    <property type="entry name" value="AAA"/>
    <property type="match status" value="1"/>
</dbReference>
<dbReference type="Pfam" id="PF00072">
    <property type="entry name" value="Response_reg"/>
    <property type="match status" value="1"/>
</dbReference>
<name>A0A9D2KA87_9BACT</name>